<name>A0A0D3BK95_BRAOL</name>
<proteinExistence type="predicted"/>
<accession>A0A0D3BK95</accession>
<keyword evidence="2" id="KW-1185">Reference proteome</keyword>
<sequence>MVLKRDLFFIRSRDLGSTQKEGRFMIARSGWIWMLFGVLRMCTDAWNEGISRSEIIQ</sequence>
<protein>
    <submittedName>
        <fullName evidence="1">Uncharacterized protein</fullName>
    </submittedName>
</protein>
<evidence type="ECO:0000313" key="2">
    <source>
        <dbReference type="Proteomes" id="UP000032141"/>
    </source>
</evidence>
<dbReference type="OMA" id="ARSGWIW"/>
<dbReference type="HOGENOM" id="CLU_2999251_0_0_1"/>
<dbReference type="Proteomes" id="UP000032141">
    <property type="component" value="Chromosome C3"/>
</dbReference>
<dbReference type="EnsemblPlants" id="Bo3g156970.1">
    <property type="protein sequence ID" value="Bo3g156970.1"/>
    <property type="gene ID" value="Bo3g156970"/>
</dbReference>
<evidence type="ECO:0000313" key="1">
    <source>
        <dbReference type="EnsemblPlants" id="Bo3g156970.1"/>
    </source>
</evidence>
<organism evidence="1 2">
    <name type="scientific">Brassica oleracea var. oleracea</name>
    <dbReference type="NCBI Taxonomy" id="109376"/>
    <lineage>
        <taxon>Eukaryota</taxon>
        <taxon>Viridiplantae</taxon>
        <taxon>Streptophyta</taxon>
        <taxon>Embryophyta</taxon>
        <taxon>Tracheophyta</taxon>
        <taxon>Spermatophyta</taxon>
        <taxon>Magnoliopsida</taxon>
        <taxon>eudicotyledons</taxon>
        <taxon>Gunneridae</taxon>
        <taxon>Pentapetalae</taxon>
        <taxon>rosids</taxon>
        <taxon>malvids</taxon>
        <taxon>Brassicales</taxon>
        <taxon>Brassicaceae</taxon>
        <taxon>Brassiceae</taxon>
        <taxon>Brassica</taxon>
    </lineage>
</organism>
<reference evidence="1 2" key="1">
    <citation type="journal article" date="2014" name="Genome Biol.">
        <title>Transcriptome and methylome profiling reveals relics of genome dominance in the mesopolyploid Brassica oleracea.</title>
        <authorList>
            <person name="Parkin I.A."/>
            <person name="Koh C."/>
            <person name="Tang H."/>
            <person name="Robinson S.J."/>
            <person name="Kagale S."/>
            <person name="Clarke W.E."/>
            <person name="Town C.D."/>
            <person name="Nixon J."/>
            <person name="Krishnakumar V."/>
            <person name="Bidwell S.L."/>
            <person name="Denoeud F."/>
            <person name="Belcram H."/>
            <person name="Links M.G."/>
            <person name="Just J."/>
            <person name="Clarke C."/>
            <person name="Bender T."/>
            <person name="Huebert T."/>
            <person name="Mason A.S."/>
            <person name="Pires J.C."/>
            <person name="Barker G."/>
            <person name="Moore J."/>
            <person name="Walley P.G."/>
            <person name="Manoli S."/>
            <person name="Batley J."/>
            <person name="Edwards D."/>
            <person name="Nelson M.N."/>
            <person name="Wang X."/>
            <person name="Paterson A.H."/>
            <person name="King G."/>
            <person name="Bancroft I."/>
            <person name="Chalhoub B."/>
            <person name="Sharpe A.G."/>
        </authorList>
    </citation>
    <scope>NUCLEOTIDE SEQUENCE</scope>
    <source>
        <strain evidence="1 2">cv. TO1000</strain>
    </source>
</reference>
<reference evidence="1" key="2">
    <citation type="submission" date="2015-03" db="UniProtKB">
        <authorList>
            <consortium name="EnsemblPlants"/>
        </authorList>
    </citation>
    <scope>IDENTIFICATION</scope>
</reference>
<dbReference type="AlphaFoldDB" id="A0A0D3BK95"/>
<dbReference type="Gramene" id="Bo3g156970.1">
    <property type="protein sequence ID" value="Bo3g156970.1"/>
    <property type="gene ID" value="Bo3g156970"/>
</dbReference>